<evidence type="ECO:0000313" key="4">
    <source>
        <dbReference type="Proteomes" id="UP000228593"/>
    </source>
</evidence>
<dbReference type="AlphaFoldDB" id="A0A2G8T5C1"/>
<comment type="caution">
    <text evidence="3">The sequence shown here is derived from an EMBL/GenBank/DDBJ whole genome shotgun (WGS) entry which is preliminary data.</text>
</comment>
<feature type="region of interest" description="Disordered" evidence="1">
    <location>
        <begin position="80"/>
        <end position="112"/>
    </location>
</feature>
<dbReference type="Proteomes" id="UP000228593">
    <property type="component" value="Unassembled WGS sequence"/>
</dbReference>
<feature type="chain" id="PRO_5013668119" description="Prolin-rich transmembrane protein" evidence="2">
    <location>
        <begin position="22"/>
        <end position="178"/>
    </location>
</feature>
<gene>
    <name evidence="3" type="ORF">CR103_03750</name>
</gene>
<feature type="compositionally biased region" description="Pro residues" evidence="1">
    <location>
        <begin position="89"/>
        <end position="112"/>
    </location>
</feature>
<feature type="signal peptide" evidence="2">
    <location>
        <begin position="1"/>
        <end position="21"/>
    </location>
</feature>
<keyword evidence="2" id="KW-0732">Signal</keyword>
<dbReference type="RefSeq" id="WP_099914659.1">
    <property type="nucleotide sequence ID" value="NZ_BMHS01000004.1"/>
</dbReference>
<accession>A0A2G8T5C1</accession>
<sequence length="178" mass="18420">MMARHLLLGAALLVAAGFALFGDNSPSGAVVEPALRANAANAANAAAVPARAAQKAAAVTILRLEERTALVVAGEGSAGRDAFASHDWTPPPPKPPPPSPPPPPPPPSAPPLPFTFLGKAVSNGQWEVFLARGSETLIVRDKMVLDGVYRIDAIAPPGMTMTYLPLNQVQQLNIGVLD</sequence>
<evidence type="ECO:0000256" key="2">
    <source>
        <dbReference type="SAM" id="SignalP"/>
    </source>
</evidence>
<proteinExistence type="predicted"/>
<keyword evidence="4" id="KW-1185">Reference proteome</keyword>
<dbReference type="EMBL" id="PDOB01000003">
    <property type="protein sequence ID" value="PIL41214.1"/>
    <property type="molecule type" value="Genomic_DNA"/>
</dbReference>
<evidence type="ECO:0008006" key="5">
    <source>
        <dbReference type="Google" id="ProtNLM"/>
    </source>
</evidence>
<organism evidence="3 4">
    <name type="scientific">Massilia psychrophila</name>
    <dbReference type="NCBI Taxonomy" id="1603353"/>
    <lineage>
        <taxon>Bacteria</taxon>
        <taxon>Pseudomonadati</taxon>
        <taxon>Pseudomonadota</taxon>
        <taxon>Betaproteobacteria</taxon>
        <taxon>Burkholderiales</taxon>
        <taxon>Oxalobacteraceae</taxon>
        <taxon>Telluria group</taxon>
        <taxon>Massilia</taxon>
    </lineage>
</organism>
<dbReference type="OrthoDB" id="8564513at2"/>
<reference evidence="3 4" key="1">
    <citation type="submission" date="2017-10" db="EMBL/GenBank/DDBJ databases">
        <title>Massilia psychrophilum sp. nov., a novel purple-pigmented bacterium isolated from Tianshan glacier, Xinjiang Municipality, China.</title>
        <authorList>
            <person name="Wang H."/>
        </authorList>
    </citation>
    <scope>NUCLEOTIDE SEQUENCE [LARGE SCALE GENOMIC DNA]</scope>
    <source>
        <strain evidence="3 4">JCM 30813</strain>
    </source>
</reference>
<protein>
    <recommendedName>
        <fullName evidence="5">Prolin-rich transmembrane protein</fullName>
    </recommendedName>
</protein>
<name>A0A2G8T5C1_9BURK</name>
<evidence type="ECO:0000256" key="1">
    <source>
        <dbReference type="SAM" id="MobiDB-lite"/>
    </source>
</evidence>
<evidence type="ECO:0000313" key="3">
    <source>
        <dbReference type="EMBL" id="PIL41214.1"/>
    </source>
</evidence>